<dbReference type="Proteomes" id="UP000521199">
    <property type="component" value="Unassembled WGS sequence"/>
</dbReference>
<evidence type="ECO:0000313" key="1">
    <source>
        <dbReference type="EMBL" id="MBB5207389.1"/>
    </source>
</evidence>
<dbReference type="EMBL" id="JACHHP010000001">
    <property type="protein sequence ID" value="MBB5207389.1"/>
    <property type="molecule type" value="Genomic_DNA"/>
</dbReference>
<keyword evidence="2" id="KW-1185">Reference proteome</keyword>
<accession>A0A7W8D3T4</accession>
<dbReference type="AlphaFoldDB" id="A0A7W8D3T4"/>
<protein>
    <submittedName>
        <fullName evidence="1">Uncharacterized protein</fullName>
    </submittedName>
</protein>
<name>A0A7W8D3T4_9GAMM</name>
<proteinExistence type="predicted"/>
<organism evidence="1 2">
    <name type="scientific">Chiayiivirga flava</name>
    <dbReference type="NCBI Taxonomy" id="659595"/>
    <lineage>
        <taxon>Bacteria</taxon>
        <taxon>Pseudomonadati</taxon>
        <taxon>Pseudomonadota</taxon>
        <taxon>Gammaproteobacteria</taxon>
        <taxon>Lysobacterales</taxon>
        <taxon>Lysobacteraceae</taxon>
        <taxon>Chiayiivirga</taxon>
    </lineage>
</organism>
<gene>
    <name evidence="1" type="ORF">HNQ52_000905</name>
</gene>
<evidence type="ECO:0000313" key="2">
    <source>
        <dbReference type="Proteomes" id="UP000521199"/>
    </source>
</evidence>
<comment type="caution">
    <text evidence="1">The sequence shown here is derived from an EMBL/GenBank/DDBJ whole genome shotgun (WGS) entry which is preliminary data.</text>
</comment>
<dbReference type="RefSeq" id="WP_183959899.1">
    <property type="nucleotide sequence ID" value="NZ_JACHHP010000001.1"/>
</dbReference>
<sequence>MTQAHDMPFDARRWARAWLGALVLAAAVLLAWEWRARAGGVAPEVIDSQQLWALQRDRADGLPPPRTTVFLGASRTVYGIDPKVWRERLPAHKPVMLAINGHYPAATLRDLADDEHFHGLAIVDIDSYGLLPAHWDMQQPWIDYRHTRWNANWWIHRVLLTQWQRTSVLANPATGLWATARRWRTGAPLGLPYSRTFSNRAGEMRFERVDTAGLAAHFDAEVDPKIARFPAPAPQRFLADLAPMEDWVARIRARGGEVIFITMPVKGRLPEMETRYMPRAAYWDAFARRPGIRALHYADVPALRALDLPDHSHVRAEDRRTLTLALIDALQARGWLPDAAPR</sequence>
<reference evidence="1 2" key="1">
    <citation type="submission" date="2020-08" db="EMBL/GenBank/DDBJ databases">
        <title>Genomic Encyclopedia of Type Strains, Phase IV (KMG-IV): sequencing the most valuable type-strain genomes for metagenomic binning, comparative biology and taxonomic classification.</title>
        <authorList>
            <person name="Goeker M."/>
        </authorList>
    </citation>
    <scope>NUCLEOTIDE SEQUENCE [LARGE SCALE GENOMIC DNA]</scope>
    <source>
        <strain evidence="1 2">DSM 24163</strain>
    </source>
</reference>